<dbReference type="AlphaFoldDB" id="A0A6I5ZS53"/>
<protein>
    <submittedName>
        <fullName evidence="2">PIN domain protein</fullName>
    </submittedName>
</protein>
<dbReference type="OrthoDB" id="32918at2"/>
<dbReference type="PANTHER" id="PTHR34610">
    <property type="entry name" value="SSL7007 PROTEIN"/>
    <property type="match status" value="1"/>
</dbReference>
<dbReference type="InterPro" id="IPR002716">
    <property type="entry name" value="PIN_dom"/>
</dbReference>
<dbReference type="RefSeq" id="WP_156273323.1">
    <property type="nucleotide sequence ID" value="NZ_CP046244.1"/>
</dbReference>
<keyword evidence="3" id="KW-1185">Reference proteome</keyword>
<dbReference type="PANTHER" id="PTHR34610:SF3">
    <property type="entry name" value="SSL7007 PROTEIN"/>
    <property type="match status" value="1"/>
</dbReference>
<accession>A0A6I5ZS53</accession>
<dbReference type="Pfam" id="PF13470">
    <property type="entry name" value="PIN_3"/>
    <property type="match status" value="1"/>
</dbReference>
<dbReference type="Proteomes" id="UP000425916">
    <property type="component" value="Chromosome"/>
</dbReference>
<feature type="domain" description="PIN" evidence="1">
    <location>
        <begin position="3"/>
        <end position="109"/>
    </location>
</feature>
<dbReference type="SUPFAM" id="SSF88723">
    <property type="entry name" value="PIN domain-like"/>
    <property type="match status" value="1"/>
</dbReference>
<name>A0A6I5ZS53_9FIRM</name>
<organism evidence="2 3">
    <name type="scientific">Neomoorella glycerini</name>
    <dbReference type="NCBI Taxonomy" id="55779"/>
    <lineage>
        <taxon>Bacteria</taxon>
        <taxon>Bacillati</taxon>
        <taxon>Bacillota</taxon>
        <taxon>Clostridia</taxon>
        <taxon>Neomoorellales</taxon>
        <taxon>Neomoorellaceae</taxon>
        <taxon>Neomoorella</taxon>
    </lineage>
</organism>
<dbReference type="InterPro" id="IPR029060">
    <property type="entry name" value="PIN-like_dom_sf"/>
</dbReference>
<dbReference type="EMBL" id="CP046244">
    <property type="protein sequence ID" value="QGP92529.1"/>
    <property type="molecule type" value="Genomic_DNA"/>
</dbReference>
<proteinExistence type="predicted"/>
<evidence type="ECO:0000259" key="1">
    <source>
        <dbReference type="Pfam" id="PF13470"/>
    </source>
</evidence>
<dbReference type="InterPro" id="IPR002850">
    <property type="entry name" value="PIN_toxin-like"/>
</dbReference>
<gene>
    <name evidence="2" type="ORF">MGLY_19110</name>
</gene>
<sequence>MIKVVCDTNVYISAFLFGGKPEEIIAMARNNEIELLISEDILAEVSGVLKRKFGWTDEQISLTLEELRTITRLVTPGTRLEVIQEDEADNRFLECAMAGEAKYIITGDSRHLRPLKEFRGICILSPAEFLLALRETTSD</sequence>
<evidence type="ECO:0000313" key="2">
    <source>
        <dbReference type="EMBL" id="QGP92529.1"/>
    </source>
</evidence>
<dbReference type="NCBIfam" id="TIGR00305">
    <property type="entry name" value="putative toxin-antitoxin system toxin component, PIN family"/>
    <property type="match status" value="1"/>
</dbReference>
<reference evidence="2 3" key="1">
    <citation type="submission" date="2019-11" db="EMBL/GenBank/DDBJ databases">
        <title>Genome sequence of Moorella glycerini DSM11254.</title>
        <authorList>
            <person name="Poehlein A."/>
            <person name="Boeer T."/>
            <person name="Daniel R."/>
        </authorList>
    </citation>
    <scope>NUCLEOTIDE SEQUENCE [LARGE SCALE GENOMIC DNA]</scope>
    <source>
        <strain evidence="2 3">DSM 11254</strain>
    </source>
</reference>
<dbReference type="Gene3D" id="3.40.50.1010">
    <property type="entry name" value="5'-nuclease"/>
    <property type="match status" value="1"/>
</dbReference>
<evidence type="ECO:0000313" key="3">
    <source>
        <dbReference type="Proteomes" id="UP000425916"/>
    </source>
</evidence>